<organism evidence="2 3">
    <name type="scientific">Mesorhabditis spiculigera</name>
    <dbReference type="NCBI Taxonomy" id="96644"/>
    <lineage>
        <taxon>Eukaryota</taxon>
        <taxon>Metazoa</taxon>
        <taxon>Ecdysozoa</taxon>
        <taxon>Nematoda</taxon>
        <taxon>Chromadorea</taxon>
        <taxon>Rhabditida</taxon>
        <taxon>Rhabditina</taxon>
        <taxon>Rhabditomorpha</taxon>
        <taxon>Rhabditoidea</taxon>
        <taxon>Rhabditidae</taxon>
        <taxon>Mesorhabditinae</taxon>
        <taxon>Mesorhabditis</taxon>
    </lineage>
</organism>
<accession>A0AA36DJF9</accession>
<feature type="chain" id="PRO_5041240719" evidence="1">
    <location>
        <begin position="21"/>
        <end position="91"/>
    </location>
</feature>
<feature type="signal peptide" evidence="1">
    <location>
        <begin position="1"/>
        <end position="20"/>
    </location>
</feature>
<comment type="caution">
    <text evidence="2">The sequence shown here is derived from an EMBL/GenBank/DDBJ whole genome shotgun (WGS) entry which is preliminary data.</text>
</comment>
<dbReference type="EMBL" id="CATQJA010002710">
    <property type="protein sequence ID" value="CAJ0587515.1"/>
    <property type="molecule type" value="Genomic_DNA"/>
</dbReference>
<evidence type="ECO:0000313" key="2">
    <source>
        <dbReference type="EMBL" id="CAJ0587515.1"/>
    </source>
</evidence>
<keyword evidence="1" id="KW-0732">Signal</keyword>
<dbReference type="Proteomes" id="UP001177023">
    <property type="component" value="Unassembled WGS sequence"/>
</dbReference>
<feature type="non-terminal residue" evidence="2">
    <location>
        <position position="1"/>
    </location>
</feature>
<name>A0AA36DJF9_9BILA</name>
<dbReference type="AlphaFoldDB" id="A0AA36DJF9"/>
<evidence type="ECO:0000256" key="1">
    <source>
        <dbReference type="SAM" id="SignalP"/>
    </source>
</evidence>
<reference evidence="2" key="1">
    <citation type="submission" date="2023-06" db="EMBL/GenBank/DDBJ databases">
        <authorList>
            <person name="Delattre M."/>
        </authorList>
    </citation>
    <scope>NUCLEOTIDE SEQUENCE</scope>
    <source>
        <strain evidence="2">AF72</strain>
    </source>
</reference>
<proteinExistence type="predicted"/>
<evidence type="ECO:0000313" key="3">
    <source>
        <dbReference type="Proteomes" id="UP001177023"/>
    </source>
</evidence>
<protein>
    <submittedName>
        <fullName evidence="2">Uncharacterized protein</fullName>
    </submittedName>
</protein>
<keyword evidence="3" id="KW-1185">Reference proteome</keyword>
<sequence length="91" mass="10582">MQKLVLSVLFIVLCCSPATAYNVRLFRVTRGENMMLRALAEPSLDSFDTHWKRHPQNFDVAQKTAPFVQRQTSRICFLSPVQCQMPILRRK</sequence>
<gene>
    <name evidence="2" type="ORF">MSPICULIGERA_LOCUS25479</name>
</gene>